<dbReference type="PANTHER" id="PTHR43963">
    <property type="entry name" value="CARBONYL REDUCTASE 1-RELATED"/>
    <property type="match status" value="1"/>
</dbReference>
<evidence type="ECO:0000256" key="3">
    <source>
        <dbReference type="ARBA" id="ARBA00023002"/>
    </source>
</evidence>
<dbReference type="SUPFAM" id="SSF51735">
    <property type="entry name" value="NAD(P)-binding Rossmann-fold domains"/>
    <property type="match status" value="1"/>
</dbReference>
<evidence type="ECO:0000256" key="2">
    <source>
        <dbReference type="ARBA" id="ARBA00022857"/>
    </source>
</evidence>
<gene>
    <name evidence="5" type="ORF">MTX78_14520</name>
</gene>
<evidence type="ECO:0000256" key="1">
    <source>
        <dbReference type="ARBA" id="ARBA00006484"/>
    </source>
</evidence>
<organism evidence="5 6">
    <name type="scientific">Hymenobacter tibetensis</name>
    <dbReference type="NCBI Taxonomy" id="497967"/>
    <lineage>
        <taxon>Bacteria</taxon>
        <taxon>Pseudomonadati</taxon>
        <taxon>Bacteroidota</taxon>
        <taxon>Cytophagia</taxon>
        <taxon>Cytophagales</taxon>
        <taxon>Hymenobacteraceae</taxon>
        <taxon>Hymenobacter</taxon>
    </lineage>
</organism>
<dbReference type="EMBL" id="CP094669">
    <property type="protein sequence ID" value="UOG73337.1"/>
    <property type="molecule type" value="Genomic_DNA"/>
</dbReference>
<dbReference type="PANTHER" id="PTHR43963:SF6">
    <property type="entry name" value="CHAIN DEHYDROGENASE FAMILY PROTEIN, PUTATIVE (AFU_ORTHOLOGUE AFUA_3G15350)-RELATED"/>
    <property type="match status" value="1"/>
</dbReference>
<accession>A0ABY4CTG3</accession>
<comment type="similarity">
    <text evidence="1 4">Belongs to the short-chain dehydrogenases/reductases (SDR) family.</text>
</comment>
<dbReference type="Pfam" id="PF00106">
    <property type="entry name" value="adh_short"/>
    <property type="match status" value="1"/>
</dbReference>
<sequence>MHTSPVALITGVSRAMGLGYETARQLGQRGYHVLLTARHAAQADALARQLQQEGLSVTAHALDVCSDDSATQLAVAVAQHVGRLDVLINNAAVLLPAEDPAAPVDLPAAQQRFATNVFGPWRVVQALLPLLRHSPHGRIVNVSSGMGSFSDPVWGLTNSAQPTVNVYALTKLALNGLTAKLAKDLRADRILVNAVCPGFVATQPGFADYGARPVPEGAASIVWAATLPDDGPTGGFFRDGQPLGW</sequence>
<keyword evidence="3" id="KW-0560">Oxidoreductase</keyword>
<dbReference type="InterPro" id="IPR002347">
    <property type="entry name" value="SDR_fam"/>
</dbReference>
<evidence type="ECO:0000313" key="6">
    <source>
        <dbReference type="Proteomes" id="UP000831113"/>
    </source>
</evidence>
<protein>
    <submittedName>
        <fullName evidence="5">SDR family NAD(P)-dependent oxidoreductase</fullName>
    </submittedName>
</protein>
<dbReference type="PRINTS" id="PR00081">
    <property type="entry name" value="GDHRDH"/>
</dbReference>
<dbReference type="RefSeq" id="WP_243795597.1">
    <property type="nucleotide sequence ID" value="NZ_CP094669.1"/>
</dbReference>
<reference evidence="5 6" key="1">
    <citation type="submission" date="2022-03" db="EMBL/GenBank/DDBJ databases">
        <title>Hymenobactersp. isolated from the air.</title>
        <authorList>
            <person name="Won M."/>
            <person name="Kwon S.-W."/>
        </authorList>
    </citation>
    <scope>NUCLEOTIDE SEQUENCE [LARGE SCALE GENOMIC DNA]</scope>
    <source>
        <strain evidence="5 6">KACC 21982</strain>
    </source>
</reference>
<evidence type="ECO:0000256" key="4">
    <source>
        <dbReference type="RuleBase" id="RU000363"/>
    </source>
</evidence>
<dbReference type="Proteomes" id="UP000831113">
    <property type="component" value="Chromosome"/>
</dbReference>
<dbReference type="InterPro" id="IPR036291">
    <property type="entry name" value="NAD(P)-bd_dom_sf"/>
</dbReference>
<keyword evidence="2" id="KW-0521">NADP</keyword>
<keyword evidence="6" id="KW-1185">Reference proteome</keyword>
<proteinExistence type="inferred from homology"/>
<dbReference type="Gene3D" id="3.40.50.720">
    <property type="entry name" value="NAD(P)-binding Rossmann-like Domain"/>
    <property type="match status" value="1"/>
</dbReference>
<dbReference type="PRINTS" id="PR00080">
    <property type="entry name" value="SDRFAMILY"/>
</dbReference>
<name>A0ABY4CTG3_9BACT</name>
<evidence type="ECO:0000313" key="5">
    <source>
        <dbReference type="EMBL" id="UOG73337.1"/>
    </source>
</evidence>